<accession>A0A9P5YTU1</accession>
<evidence type="ECO:0000313" key="4">
    <source>
        <dbReference type="Proteomes" id="UP000807469"/>
    </source>
</evidence>
<name>A0A9P5YTU1_9AGAR</name>
<feature type="compositionally biased region" description="Low complexity" evidence="2">
    <location>
        <begin position="179"/>
        <end position="192"/>
    </location>
</feature>
<proteinExistence type="predicted"/>
<dbReference type="InterPro" id="IPR015943">
    <property type="entry name" value="WD40/YVTN_repeat-like_dom_sf"/>
</dbReference>
<dbReference type="OrthoDB" id="10248252at2759"/>
<dbReference type="InterPro" id="IPR001680">
    <property type="entry name" value="WD40_rpt"/>
</dbReference>
<dbReference type="SMART" id="SM00320">
    <property type="entry name" value="WD40"/>
    <property type="match status" value="3"/>
</dbReference>
<sequence length="915" mass="101704">MSQSSARAGSTARKHSRSNLAQERMQPEIIDVDEEHARKYEVDSDEVVPIDVETFRQNVRESREKETRCLGKRLNRNGAGMRHVKAQNQQSSGLLAALGVNTNFLNQNVDQRQANDRHSQAVIDVLARIGATAVAANFPTLINTATIPTVADVNRALSMVPRQHNMSTSAPNKRRKVDTTSSSVRVARSSGGNASSSHTVLQIAGTSESHRSVARHKRKHIETDTSDMDELDVISLSESEPDSSEFIRKRMKLSSITTSHQPSVRPQMYAKRLHEVVELPSDDELDVTSRPKKKPNLAPAHVNVPAPLENSPTLSVADDFEYNEIMDPIDLFIPSPDIGQRSEPEPLDGSGGDDDDDDDDDDWIPLGLELDDPCTWKPLKPSLNSILDDNLALTLEQLEIADSKPEAVTPNARHIPLNTSKFDPRPQQRKYIDEPVYIWDMLAQAVNLRLPLRPRPAAYQTARPHMPLWREDFDLYRLKRAFYDPSGFYELKKAPGSINRIVQNGNWTVIASGCLGGLPDSEDEVPSPYNRAGSLMTLRHKLDIPKGHEAVKLHPSRTKYYAVNDVQFHPLKKVFVSTGADCRLRVWSLRGDDSDEEDRTSPLSPESPRSELKWINKKTHKQYKNVPHDLAFKPHSSILAVAEKLVRLHSLSTMIPETISSFSLHPIDAPHIVGAMAWGAESTSNHLFASSEPLDPTDFTGAHKAYDIQNKKIMYALNAMEAGDNICVGPTGTNLALSTRGAQNRHILRLYDIARQDPKATSTVYLEPFPVRYPGFEGEVNNSTISPDGLFLALARSDNQTHVYDMRFTYRGPLYRYEHTGECQASDKRSLYGVVKAQWIQSTRSHRLALVTGGEDGCVRVWDPNLSAVDPKNGVAIAQVNSDIGHFSLGDPFAGEHGLVVGDCSGEISVFDNTI</sequence>
<feature type="region of interest" description="Disordered" evidence="2">
    <location>
        <begin position="1"/>
        <end position="31"/>
    </location>
</feature>
<dbReference type="InterPro" id="IPR036322">
    <property type="entry name" value="WD40_repeat_dom_sf"/>
</dbReference>
<feature type="repeat" description="WD" evidence="1">
    <location>
        <begin position="850"/>
        <end position="863"/>
    </location>
</feature>
<comment type="caution">
    <text evidence="3">The sequence shown here is derived from an EMBL/GenBank/DDBJ whole genome shotgun (WGS) entry which is preliminary data.</text>
</comment>
<dbReference type="Pfam" id="PF00400">
    <property type="entry name" value="WD40"/>
    <property type="match status" value="2"/>
</dbReference>
<dbReference type="AlphaFoldDB" id="A0A9P5YTU1"/>
<evidence type="ECO:0000256" key="1">
    <source>
        <dbReference type="PROSITE-ProRule" id="PRU00221"/>
    </source>
</evidence>
<keyword evidence="4" id="KW-1185">Reference proteome</keyword>
<protein>
    <submittedName>
        <fullName evidence="3">WD40 repeat-like protein</fullName>
    </submittedName>
</protein>
<gene>
    <name evidence="3" type="ORF">BDN70DRAFT_884216</name>
</gene>
<feature type="compositionally biased region" description="Acidic residues" evidence="2">
    <location>
        <begin position="351"/>
        <end position="363"/>
    </location>
</feature>
<dbReference type="EMBL" id="MU155351">
    <property type="protein sequence ID" value="KAF9475003.1"/>
    <property type="molecule type" value="Genomic_DNA"/>
</dbReference>
<organism evidence="3 4">
    <name type="scientific">Pholiota conissans</name>
    <dbReference type="NCBI Taxonomy" id="109636"/>
    <lineage>
        <taxon>Eukaryota</taxon>
        <taxon>Fungi</taxon>
        <taxon>Dikarya</taxon>
        <taxon>Basidiomycota</taxon>
        <taxon>Agaricomycotina</taxon>
        <taxon>Agaricomycetes</taxon>
        <taxon>Agaricomycetidae</taxon>
        <taxon>Agaricales</taxon>
        <taxon>Agaricineae</taxon>
        <taxon>Strophariaceae</taxon>
        <taxon>Pholiota</taxon>
    </lineage>
</organism>
<reference evidence="3" key="1">
    <citation type="submission" date="2020-11" db="EMBL/GenBank/DDBJ databases">
        <authorList>
            <consortium name="DOE Joint Genome Institute"/>
            <person name="Ahrendt S."/>
            <person name="Riley R."/>
            <person name="Andreopoulos W."/>
            <person name="Labutti K."/>
            <person name="Pangilinan J."/>
            <person name="Ruiz-Duenas F.J."/>
            <person name="Barrasa J.M."/>
            <person name="Sanchez-Garcia M."/>
            <person name="Camarero S."/>
            <person name="Miyauchi S."/>
            <person name="Serrano A."/>
            <person name="Linde D."/>
            <person name="Babiker R."/>
            <person name="Drula E."/>
            <person name="Ayuso-Fernandez I."/>
            <person name="Pacheco R."/>
            <person name="Padilla G."/>
            <person name="Ferreira P."/>
            <person name="Barriuso J."/>
            <person name="Kellner H."/>
            <person name="Castanera R."/>
            <person name="Alfaro M."/>
            <person name="Ramirez L."/>
            <person name="Pisabarro A.G."/>
            <person name="Kuo A."/>
            <person name="Tritt A."/>
            <person name="Lipzen A."/>
            <person name="He G."/>
            <person name="Yan M."/>
            <person name="Ng V."/>
            <person name="Cullen D."/>
            <person name="Martin F."/>
            <person name="Rosso M.-N."/>
            <person name="Henrissat B."/>
            <person name="Hibbett D."/>
            <person name="Martinez A.T."/>
            <person name="Grigoriev I.V."/>
        </authorList>
    </citation>
    <scope>NUCLEOTIDE SEQUENCE</scope>
    <source>
        <strain evidence="3">CIRM-BRFM 674</strain>
    </source>
</reference>
<dbReference type="Gene3D" id="2.130.10.10">
    <property type="entry name" value="YVTN repeat-like/Quinoprotein amine dehydrogenase"/>
    <property type="match status" value="1"/>
</dbReference>
<dbReference type="SUPFAM" id="SSF50978">
    <property type="entry name" value="WD40 repeat-like"/>
    <property type="match status" value="1"/>
</dbReference>
<evidence type="ECO:0000313" key="3">
    <source>
        <dbReference type="EMBL" id="KAF9475003.1"/>
    </source>
</evidence>
<feature type="compositionally biased region" description="Polar residues" evidence="2">
    <location>
        <begin position="193"/>
        <end position="207"/>
    </location>
</feature>
<keyword evidence="1" id="KW-0853">WD repeat</keyword>
<feature type="repeat" description="WD" evidence="1">
    <location>
        <begin position="563"/>
        <end position="597"/>
    </location>
</feature>
<dbReference type="PROSITE" id="PS50082">
    <property type="entry name" value="WD_REPEATS_2"/>
    <property type="match status" value="2"/>
</dbReference>
<feature type="region of interest" description="Disordered" evidence="2">
    <location>
        <begin position="331"/>
        <end position="365"/>
    </location>
</feature>
<feature type="region of interest" description="Disordered" evidence="2">
    <location>
        <begin position="162"/>
        <end position="226"/>
    </location>
</feature>
<feature type="region of interest" description="Disordered" evidence="2">
    <location>
        <begin position="282"/>
        <end position="305"/>
    </location>
</feature>
<dbReference type="Proteomes" id="UP000807469">
    <property type="component" value="Unassembled WGS sequence"/>
</dbReference>
<evidence type="ECO:0000256" key="2">
    <source>
        <dbReference type="SAM" id="MobiDB-lite"/>
    </source>
</evidence>